<keyword evidence="6" id="KW-0999">Mitochondrion inner membrane</keyword>
<dbReference type="InterPro" id="IPR023395">
    <property type="entry name" value="MCP_dom_sf"/>
</dbReference>
<dbReference type="Pfam" id="PF00153">
    <property type="entry name" value="Mito_carr"/>
    <property type="match status" value="3"/>
</dbReference>
<evidence type="ECO:0000256" key="3">
    <source>
        <dbReference type="ARBA" id="ARBA00022448"/>
    </source>
</evidence>
<keyword evidence="13" id="KW-1185">Reference proteome</keyword>
<gene>
    <name evidence="12" type="ORF">K452DRAFT_255279</name>
</gene>
<dbReference type="PANTHER" id="PTHR45939:SF2">
    <property type="entry name" value="CARRIER PROTEIN, PUTATIVE (AFU_ORTHOLOGUE AFUA_2G13870)-RELATED"/>
    <property type="match status" value="1"/>
</dbReference>
<evidence type="ECO:0000256" key="10">
    <source>
        <dbReference type="RuleBase" id="RU000488"/>
    </source>
</evidence>
<evidence type="ECO:0000256" key="5">
    <source>
        <dbReference type="ARBA" id="ARBA00022737"/>
    </source>
</evidence>
<accession>A0A6A6B4K4</accession>
<evidence type="ECO:0000313" key="12">
    <source>
        <dbReference type="EMBL" id="KAF2139139.1"/>
    </source>
</evidence>
<feature type="compositionally biased region" description="Basic and acidic residues" evidence="11">
    <location>
        <begin position="462"/>
        <end position="477"/>
    </location>
</feature>
<dbReference type="EMBL" id="ML995494">
    <property type="protein sequence ID" value="KAF2139139.1"/>
    <property type="molecule type" value="Genomic_DNA"/>
</dbReference>
<protein>
    <recommendedName>
        <fullName evidence="14">Mitochondrial carrier</fullName>
    </recommendedName>
</protein>
<dbReference type="GeneID" id="54295847"/>
<dbReference type="PANTHER" id="PTHR45939">
    <property type="entry name" value="PEROXISOMAL MEMBRANE PROTEIN PMP34-RELATED"/>
    <property type="match status" value="1"/>
</dbReference>
<keyword evidence="3 10" id="KW-0813">Transport</keyword>
<dbReference type="PROSITE" id="PS50920">
    <property type="entry name" value="SOLCAR"/>
    <property type="match status" value="3"/>
</dbReference>
<evidence type="ECO:0000256" key="9">
    <source>
        <dbReference type="PROSITE-ProRule" id="PRU00282"/>
    </source>
</evidence>
<feature type="repeat" description="Solcar" evidence="9">
    <location>
        <begin position="32"/>
        <end position="128"/>
    </location>
</feature>
<keyword evidence="8 9" id="KW-0472">Membrane</keyword>
<dbReference type="OrthoDB" id="18574at2759"/>
<dbReference type="GO" id="GO:0015217">
    <property type="term" value="F:ADP transmembrane transporter activity"/>
    <property type="evidence" value="ECO:0007669"/>
    <property type="project" value="TreeGrafter"/>
</dbReference>
<keyword evidence="5" id="KW-0677">Repeat</keyword>
<feature type="repeat" description="Solcar" evidence="9">
    <location>
        <begin position="243"/>
        <end position="354"/>
    </location>
</feature>
<reference evidence="12" key="1">
    <citation type="journal article" date="2020" name="Stud. Mycol.">
        <title>101 Dothideomycetes genomes: a test case for predicting lifestyles and emergence of pathogens.</title>
        <authorList>
            <person name="Haridas S."/>
            <person name="Albert R."/>
            <person name="Binder M."/>
            <person name="Bloem J."/>
            <person name="Labutti K."/>
            <person name="Salamov A."/>
            <person name="Andreopoulos B."/>
            <person name="Baker S."/>
            <person name="Barry K."/>
            <person name="Bills G."/>
            <person name="Bluhm B."/>
            <person name="Cannon C."/>
            <person name="Castanera R."/>
            <person name="Culley D."/>
            <person name="Daum C."/>
            <person name="Ezra D."/>
            <person name="Gonzalez J."/>
            <person name="Henrissat B."/>
            <person name="Kuo A."/>
            <person name="Liang C."/>
            <person name="Lipzen A."/>
            <person name="Lutzoni F."/>
            <person name="Magnuson J."/>
            <person name="Mondo S."/>
            <person name="Nolan M."/>
            <person name="Ohm R."/>
            <person name="Pangilinan J."/>
            <person name="Park H.-J."/>
            <person name="Ramirez L."/>
            <person name="Alfaro M."/>
            <person name="Sun H."/>
            <person name="Tritt A."/>
            <person name="Yoshinaga Y."/>
            <person name="Zwiers L.-H."/>
            <person name="Turgeon B."/>
            <person name="Goodwin S."/>
            <person name="Spatafora J."/>
            <person name="Crous P."/>
            <person name="Grigoriev I."/>
        </authorList>
    </citation>
    <scope>NUCLEOTIDE SEQUENCE</scope>
    <source>
        <strain evidence="12">CBS 121167</strain>
    </source>
</reference>
<evidence type="ECO:0000256" key="8">
    <source>
        <dbReference type="ARBA" id="ARBA00023136"/>
    </source>
</evidence>
<feature type="region of interest" description="Disordered" evidence="11">
    <location>
        <begin position="435"/>
        <end position="477"/>
    </location>
</feature>
<dbReference type="Proteomes" id="UP000799438">
    <property type="component" value="Unassembled WGS sequence"/>
</dbReference>
<name>A0A6A6B4K4_9PEZI</name>
<dbReference type="AlphaFoldDB" id="A0A6A6B4K4"/>
<evidence type="ECO:0008006" key="14">
    <source>
        <dbReference type="Google" id="ProtNLM"/>
    </source>
</evidence>
<keyword evidence="7" id="KW-1133">Transmembrane helix</keyword>
<dbReference type="GO" id="GO:0016020">
    <property type="term" value="C:membrane"/>
    <property type="evidence" value="ECO:0007669"/>
    <property type="project" value="UniProtKB-SubCell"/>
</dbReference>
<feature type="repeat" description="Solcar" evidence="9">
    <location>
        <begin position="139"/>
        <end position="233"/>
    </location>
</feature>
<proteinExistence type="inferred from homology"/>
<comment type="subcellular location">
    <subcellularLocation>
        <location evidence="1">Membrane</location>
        <topology evidence="1">Multi-pass membrane protein</topology>
    </subcellularLocation>
</comment>
<keyword evidence="4 9" id="KW-0812">Transmembrane</keyword>
<dbReference type="RefSeq" id="XP_033394852.1">
    <property type="nucleotide sequence ID" value="XM_033538351.1"/>
</dbReference>
<keyword evidence="6" id="KW-0496">Mitochondrion</keyword>
<evidence type="ECO:0000256" key="2">
    <source>
        <dbReference type="ARBA" id="ARBA00006375"/>
    </source>
</evidence>
<evidence type="ECO:0000256" key="11">
    <source>
        <dbReference type="SAM" id="MobiDB-lite"/>
    </source>
</evidence>
<evidence type="ECO:0000256" key="6">
    <source>
        <dbReference type="ARBA" id="ARBA00022792"/>
    </source>
</evidence>
<dbReference type="SUPFAM" id="SSF103506">
    <property type="entry name" value="Mitochondrial carrier"/>
    <property type="match status" value="1"/>
</dbReference>
<evidence type="ECO:0000313" key="13">
    <source>
        <dbReference type="Proteomes" id="UP000799438"/>
    </source>
</evidence>
<sequence>MAHVYNSQLDAFTLYHQVQEEKKPHSSIGPALPALGHATSGAIGSALAHLAIYPLDLIITRLQVQSQFKSSAEDGDDDEYADVVDAIKKIYAREGGLTAFYSGVGHDTAKSIADNFLFFLAYNFVREARQRARSDGKALPVLEEIAVGMLAGAFSKFWTTPVQNIVTRKQTASMVAARSKTSSVSPQLSTKDIALQIKDEKGLQGFWTGYSAQLILTINPALTFLLHETLLRTLVPKSRRADPGPRLTFLVAALSKAIASTITYPVSLAKTRAQVSSQSPASTADAEPLQEKASDAEAVKKARKASRATIFGSILELARREGVAGLYQGLGGEVLKGFFTHGLTMLLKERIHGVVIQLYFLVLKALKKYPSPHELAAQTVPEGFKEGFENVSTQVQDGFKAAAGQAQQGLQAGMESGREIVSEAQEGFKAGVESSREVASGAASHAHKAMEKGRAQVGDAYGKGKEWLRDNGDGQKD</sequence>
<evidence type="ECO:0000256" key="1">
    <source>
        <dbReference type="ARBA" id="ARBA00004141"/>
    </source>
</evidence>
<comment type="similarity">
    <text evidence="2 10">Belongs to the mitochondrial carrier (TC 2.A.29) family.</text>
</comment>
<dbReference type="InterPro" id="IPR052217">
    <property type="entry name" value="Mito/Peroxisomal_Carrier"/>
</dbReference>
<evidence type="ECO:0000256" key="7">
    <source>
        <dbReference type="ARBA" id="ARBA00022989"/>
    </source>
</evidence>
<evidence type="ECO:0000256" key="4">
    <source>
        <dbReference type="ARBA" id="ARBA00022692"/>
    </source>
</evidence>
<dbReference type="Gene3D" id="1.50.40.10">
    <property type="entry name" value="Mitochondrial carrier domain"/>
    <property type="match status" value="1"/>
</dbReference>
<organism evidence="12 13">
    <name type="scientific">Aplosporella prunicola CBS 121167</name>
    <dbReference type="NCBI Taxonomy" id="1176127"/>
    <lineage>
        <taxon>Eukaryota</taxon>
        <taxon>Fungi</taxon>
        <taxon>Dikarya</taxon>
        <taxon>Ascomycota</taxon>
        <taxon>Pezizomycotina</taxon>
        <taxon>Dothideomycetes</taxon>
        <taxon>Dothideomycetes incertae sedis</taxon>
        <taxon>Botryosphaeriales</taxon>
        <taxon>Aplosporellaceae</taxon>
        <taxon>Aplosporella</taxon>
    </lineage>
</organism>
<dbReference type="InterPro" id="IPR018108">
    <property type="entry name" value="MCP_transmembrane"/>
</dbReference>